<feature type="transmembrane region" description="Helical" evidence="6">
    <location>
        <begin position="357"/>
        <end position="379"/>
    </location>
</feature>
<dbReference type="Pfam" id="PF07690">
    <property type="entry name" value="MFS_1"/>
    <property type="match status" value="1"/>
</dbReference>
<dbReference type="PROSITE" id="PS50850">
    <property type="entry name" value="MFS"/>
    <property type="match status" value="1"/>
</dbReference>
<keyword evidence="4 6" id="KW-1133">Transmembrane helix</keyword>
<evidence type="ECO:0000256" key="6">
    <source>
        <dbReference type="SAM" id="Phobius"/>
    </source>
</evidence>
<organism evidence="8 9">
    <name type="scientific">Pustulibacterium marinum</name>
    <dbReference type="NCBI Taxonomy" id="1224947"/>
    <lineage>
        <taxon>Bacteria</taxon>
        <taxon>Pseudomonadati</taxon>
        <taxon>Bacteroidota</taxon>
        <taxon>Flavobacteriia</taxon>
        <taxon>Flavobacteriales</taxon>
        <taxon>Flavobacteriaceae</taxon>
        <taxon>Pustulibacterium</taxon>
    </lineage>
</organism>
<feature type="transmembrane region" description="Helical" evidence="6">
    <location>
        <begin position="94"/>
        <end position="113"/>
    </location>
</feature>
<feature type="domain" description="Major facilitator superfamily (MFS) profile" evidence="7">
    <location>
        <begin position="28"/>
        <end position="406"/>
    </location>
</feature>
<gene>
    <name evidence="8" type="ORF">SAMN05216480_1075</name>
</gene>
<evidence type="ECO:0000256" key="3">
    <source>
        <dbReference type="ARBA" id="ARBA00022692"/>
    </source>
</evidence>
<dbReference type="GO" id="GO:0022857">
    <property type="term" value="F:transmembrane transporter activity"/>
    <property type="evidence" value="ECO:0007669"/>
    <property type="project" value="InterPro"/>
</dbReference>
<dbReference type="InterPro" id="IPR036259">
    <property type="entry name" value="MFS_trans_sf"/>
</dbReference>
<dbReference type="InterPro" id="IPR050189">
    <property type="entry name" value="MFS_Efflux_Transporters"/>
</dbReference>
<evidence type="ECO:0000256" key="2">
    <source>
        <dbReference type="ARBA" id="ARBA00022475"/>
    </source>
</evidence>
<dbReference type="PANTHER" id="PTHR43124:SF6">
    <property type="entry name" value="TRANSPORTER ARAJ-RELATED"/>
    <property type="match status" value="1"/>
</dbReference>
<evidence type="ECO:0000313" key="8">
    <source>
        <dbReference type="EMBL" id="SFU55187.1"/>
    </source>
</evidence>
<evidence type="ECO:0000313" key="9">
    <source>
        <dbReference type="Proteomes" id="UP000199138"/>
    </source>
</evidence>
<dbReference type="CDD" id="cd17324">
    <property type="entry name" value="MFS_NepI_like"/>
    <property type="match status" value="1"/>
</dbReference>
<dbReference type="InterPro" id="IPR011701">
    <property type="entry name" value="MFS"/>
</dbReference>
<keyword evidence="5 6" id="KW-0472">Membrane</keyword>
<evidence type="ECO:0000256" key="1">
    <source>
        <dbReference type="ARBA" id="ARBA00004651"/>
    </source>
</evidence>
<evidence type="ECO:0000259" key="7">
    <source>
        <dbReference type="PROSITE" id="PS50850"/>
    </source>
</evidence>
<feature type="transmembrane region" description="Helical" evidence="6">
    <location>
        <begin position="152"/>
        <end position="174"/>
    </location>
</feature>
<dbReference type="InterPro" id="IPR020846">
    <property type="entry name" value="MFS_dom"/>
</dbReference>
<evidence type="ECO:0000256" key="5">
    <source>
        <dbReference type="ARBA" id="ARBA00023136"/>
    </source>
</evidence>
<feature type="transmembrane region" description="Helical" evidence="6">
    <location>
        <begin position="263"/>
        <end position="281"/>
    </location>
</feature>
<feature type="transmembrane region" description="Helical" evidence="6">
    <location>
        <begin position="223"/>
        <end position="243"/>
    </location>
</feature>
<reference evidence="8 9" key="1">
    <citation type="submission" date="2016-10" db="EMBL/GenBank/DDBJ databases">
        <authorList>
            <person name="de Groot N.N."/>
        </authorList>
    </citation>
    <scope>NUCLEOTIDE SEQUENCE [LARGE SCALE GENOMIC DNA]</scope>
    <source>
        <strain evidence="8 9">CGMCC 1.12333</strain>
    </source>
</reference>
<dbReference type="SUPFAM" id="SSF103473">
    <property type="entry name" value="MFS general substrate transporter"/>
    <property type="match status" value="1"/>
</dbReference>
<sequence>MVLSIQMKGLILMLHFSAIASYMIFKKSLISLAIGGFGIGLTEFVMMGILPDLAKDFNITIPEAGHFISAYAIGVMIGAPILVMIAGNFPPKKILVALMMAFTVFNGLSIFAPSYELMMVTRLLSGLPHGAFFGVGAVVASRLVDKSKEASAVAMMLGGLTIANIFGIPLGTYVGHNISWRLTFAMVAFVGLLAITSIYFWMPNLEKRAKTNPLNDLRVFKNVEPWLILGITAIGTGGFFAWYSYVTPLLTEVSGFEDTGLTIVGILALAGLGMTFGNFAGGKLADVVSPAKATAVLLAIMGLCLLGVSFAAESQVLTLVMVFVTGFFAFSTASPIQMLMINASKGSEMLASAANQAGFNLGNAIGAFLGGLPIAAGLGYTSPEWVGAGLAYSGVVITLIILIRRNRNSKAAAV</sequence>
<dbReference type="GO" id="GO:0005886">
    <property type="term" value="C:plasma membrane"/>
    <property type="evidence" value="ECO:0007669"/>
    <property type="project" value="UniProtKB-SubCell"/>
</dbReference>
<keyword evidence="2" id="KW-1003">Cell membrane</keyword>
<dbReference type="EMBL" id="FPBK01000007">
    <property type="protein sequence ID" value="SFU55187.1"/>
    <property type="molecule type" value="Genomic_DNA"/>
</dbReference>
<dbReference type="AlphaFoldDB" id="A0A1I7H3A1"/>
<protein>
    <submittedName>
        <fullName evidence="8">MFS transporter, DHA1 family, arabinose polymer transporter</fullName>
    </submittedName>
</protein>
<feature type="transmembrane region" description="Helical" evidence="6">
    <location>
        <begin position="293"/>
        <end position="312"/>
    </location>
</feature>
<feature type="transmembrane region" description="Helical" evidence="6">
    <location>
        <begin position="318"/>
        <end position="336"/>
    </location>
</feature>
<name>A0A1I7H3A1_9FLAO</name>
<proteinExistence type="predicted"/>
<comment type="subcellular location">
    <subcellularLocation>
        <location evidence="1">Cell membrane</location>
        <topology evidence="1">Multi-pass membrane protein</topology>
    </subcellularLocation>
</comment>
<dbReference type="Proteomes" id="UP000199138">
    <property type="component" value="Unassembled WGS sequence"/>
</dbReference>
<keyword evidence="3 6" id="KW-0812">Transmembrane</keyword>
<feature type="transmembrane region" description="Helical" evidence="6">
    <location>
        <begin position="32"/>
        <end position="50"/>
    </location>
</feature>
<feature type="transmembrane region" description="Helical" evidence="6">
    <location>
        <begin position="180"/>
        <end position="202"/>
    </location>
</feature>
<feature type="transmembrane region" description="Helical" evidence="6">
    <location>
        <begin position="70"/>
        <end position="87"/>
    </location>
</feature>
<dbReference type="PANTHER" id="PTHR43124">
    <property type="entry name" value="PURINE EFFLUX PUMP PBUE"/>
    <property type="match status" value="1"/>
</dbReference>
<dbReference type="STRING" id="1224947.SAMN05216480_1075"/>
<keyword evidence="9" id="KW-1185">Reference proteome</keyword>
<evidence type="ECO:0000256" key="4">
    <source>
        <dbReference type="ARBA" id="ARBA00022989"/>
    </source>
</evidence>
<accession>A0A1I7H3A1</accession>
<feature type="transmembrane region" description="Helical" evidence="6">
    <location>
        <begin position="385"/>
        <end position="403"/>
    </location>
</feature>
<dbReference type="Gene3D" id="1.20.1250.20">
    <property type="entry name" value="MFS general substrate transporter like domains"/>
    <property type="match status" value="2"/>
</dbReference>
<feature type="transmembrane region" description="Helical" evidence="6">
    <location>
        <begin position="119"/>
        <end position="140"/>
    </location>
</feature>